<dbReference type="EMBL" id="BAAAUX010000014">
    <property type="protein sequence ID" value="GAA2796599.1"/>
    <property type="molecule type" value="Genomic_DNA"/>
</dbReference>
<dbReference type="GO" id="GO:0008168">
    <property type="term" value="F:methyltransferase activity"/>
    <property type="evidence" value="ECO:0007669"/>
    <property type="project" value="UniProtKB-KW"/>
</dbReference>
<dbReference type="GO" id="GO:0032259">
    <property type="term" value="P:methylation"/>
    <property type="evidence" value="ECO:0007669"/>
    <property type="project" value="UniProtKB-KW"/>
</dbReference>
<evidence type="ECO:0000313" key="2">
    <source>
        <dbReference type="EMBL" id="GAA2796599.1"/>
    </source>
</evidence>
<keyword evidence="3" id="KW-1185">Reference proteome</keyword>
<evidence type="ECO:0000313" key="3">
    <source>
        <dbReference type="Proteomes" id="UP001500979"/>
    </source>
</evidence>
<evidence type="ECO:0000259" key="1">
    <source>
        <dbReference type="Pfam" id="PF08241"/>
    </source>
</evidence>
<dbReference type="CDD" id="cd02440">
    <property type="entry name" value="AdoMet_MTases"/>
    <property type="match status" value="1"/>
</dbReference>
<dbReference type="SUPFAM" id="SSF53335">
    <property type="entry name" value="S-adenosyl-L-methionine-dependent methyltransferases"/>
    <property type="match status" value="1"/>
</dbReference>
<organism evidence="2 3">
    <name type="scientific">Saccharopolyspora taberi</name>
    <dbReference type="NCBI Taxonomy" id="60895"/>
    <lineage>
        <taxon>Bacteria</taxon>
        <taxon>Bacillati</taxon>
        <taxon>Actinomycetota</taxon>
        <taxon>Actinomycetes</taxon>
        <taxon>Pseudonocardiales</taxon>
        <taxon>Pseudonocardiaceae</taxon>
        <taxon>Saccharopolyspora</taxon>
    </lineage>
</organism>
<dbReference type="PANTHER" id="PTHR43591:SF24">
    <property type="entry name" value="2-METHOXY-6-POLYPRENYL-1,4-BENZOQUINOL METHYLASE, MITOCHONDRIAL"/>
    <property type="match status" value="1"/>
</dbReference>
<protein>
    <submittedName>
        <fullName evidence="2">Methyltransferase domain-containing protein</fullName>
    </submittedName>
</protein>
<sequence length="263" mass="28992">MDVTGYVFDNDSAHSRDQHRFLTAAHDPMSITRLVSTGVTDGWDCLEIGAGGGSIAGWLADRVAPTGTVLATDIKPHRIPDRPGLTVLRHDVVADPLPEAGFDLVVARLVLRHLPRRQEVLAKLARALRPGGTLQIDEFDTSYEPPLITPDDRSRQLYERFLAAKAEVMAEGGVDPAWGRRVGAAMCEAGLVEVDPQPFVQLRSPGSADLEQLVHHTFHLRDRLVAAGMTDRELDELREIMRDPSFRACSSVMYSVQGKRAKR</sequence>
<reference evidence="2 3" key="1">
    <citation type="journal article" date="2019" name="Int. J. Syst. Evol. Microbiol.">
        <title>The Global Catalogue of Microorganisms (GCM) 10K type strain sequencing project: providing services to taxonomists for standard genome sequencing and annotation.</title>
        <authorList>
            <consortium name="The Broad Institute Genomics Platform"/>
            <consortium name="The Broad Institute Genome Sequencing Center for Infectious Disease"/>
            <person name="Wu L."/>
            <person name="Ma J."/>
        </authorList>
    </citation>
    <scope>NUCLEOTIDE SEQUENCE [LARGE SCALE GENOMIC DNA]</scope>
    <source>
        <strain evidence="2 3">JCM 9383</strain>
    </source>
</reference>
<dbReference type="Proteomes" id="UP001500979">
    <property type="component" value="Unassembled WGS sequence"/>
</dbReference>
<dbReference type="InterPro" id="IPR013216">
    <property type="entry name" value="Methyltransf_11"/>
</dbReference>
<gene>
    <name evidence="2" type="ORF">GCM10010470_34660</name>
</gene>
<dbReference type="PANTHER" id="PTHR43591">
    <property type="entry name" value="METHYLTRANSFERASE"/>
    <property type="match status" value="1"/>
</dbReference>
<name>A0ABN3VEC6_9PSEU</name>
<dbReference type="RefSeq" id="WP_344680867.1">
    <property type="nucleotide sequence ID" value="NZ_BAAAUX010000014.1"/>
</dbReference>
<proteinExistence type="predicted"/>
<accession>A0ABN3VEC6</accession>
<dbReference type="Gene3D" id="3.40.50.150">
    <property type="entry name" value="Vaccinia Virus protein VP39"/>
    <property type="match status" value="1"/>
</dbReference>
<keyword evidence="2" id="KW-0489">Methyltransferase</keyword>
<dbReference type="InterPro" id="IPR029063">
    <property type="entry name" value="SAM-dependent_MTases_sf"/>
</dbReference>
<keyword evidence="2" id="KW-0808">Transferase</keyword>
<comment type="caution">
    <text evidence="2">The sequence shown here is derived from an EMBL/GenBank/DDBJ whole genome shotgun (WGS) entry which is preliminary data.</text>
</comment>
<feature type="domain" description="Methyltransferase type 11" evidence="1">
    <location>
        <begin position="46"/>
        <end position="134"/>
    </location>
</feature>
<dbReference type="Pfam" id="PF08241">
    <property type="entry name" value="Methyltransf_11"/>
    <property type="match status" value="1"/>
</dbReference>